<keyword evidence="1" id="KW-0479">Metal-binding</keyword>
<dbReference type="Gene3D" id="2.120.10.30">
    <property type="entry name" value="TolB, C-terminal domain"/>
    <property type="match status" value="1"/>
</dbReference>
<dbReference type="AlphaFoldDB" id="A0A8W8KBH7"/>
<dbReference type="GO" id="GO:0061630">
    <property type="term" value="F:ubiquitin protein ligase activity"/>
    <property type="evidence" value="ECO:0007669"/>
    <property type="project" value="TreeGrafter"/>
</dbReference>
<dbReference type="Pfam" id="PF00643">
    <property type="entry name" value="zf-B_box"/>
    <property type="match status" value="1"/>
</dbReference>
<dbReference type="InterPro" id="IPR000315">
    <property type="entry name" value="Znf_B-box"/>
</dbReference>
<dbReference type="SMART" id="SM00336">
    <property type="entry name" value="BBOX"/>
    <property type="match status" value="1"/>
</dbReference>
<dbReference type="PROSITE" id="PS50119">
    <property type="entry name" value="ZF_BBOX"/>
    <property type="match status" value="1"/>
</dbReference>
<keyword evidence="4" id="KW-1185">Reference proteome</keyword>
<dbReference type="EnsemblMetazoa" id="G2320.1">
    <property type="protein sequence ID" value="G2320.1:cds"/>
    <property type="gene ID" value="G2320"/>
</dbReference>
<evidence type="ECO:0000313" key="4">
    <source>
        <dbReference type="Proteomes" id="UP000005408"/>
    </source>
</evidence>
<evidence type="ECO:0000313" key="3">
    <source>
        <dbReference type="EnsemblMetazoa" id="G2320.4:cds"/>
    </source>
</evidence>
<evidence type="ECO:0000256" key="1">
    <source>
        <dbReference type="PROSITE-ProRule" id="PRU00024"/>
    </source>
</evidence>
<dbReference type="EnsemblMetazoa" id="G2320.5">
    <property type="protein sequence ID" value="G2320.5:cds"/>
    <property type="gene ID" value="G2320"/>
</dbReference>
<dbReference type="OMA" id="GTIRHMN"/>
<dbReference type="SUPFAM" id="SSF57845">
    <property type="entry name" value="B-box zinc-binding domain"/>
    <property type="match status" value="1"/>
</dbReference>
<dbReference type="GO" id="GO:0008270">
    <property type="term" value="F:zinc ion binding"/>
    <property type="evidence" value="ECO:0007669"/>
    <property type="project" value="UniProtKB-KW"/>
</dbReference>
<dbReference type="GO" id="GO:0043161">
    <property type="term" value="P:proteasome-mediated ubiquitin-dependent protein catabolic process"/>
    <property type="evidence" value="ECO:0007669"/>
    <property type="project" value="TreeGrafter"/>
</dbReference>
<keyword evidence="1" id="KW-0862">Zinc</keyword>
<dbReference type="PANTHER" id="PTHR24104:SF25">
    <property type="entry name" value="PROTEIN LIN-41"/>
    <property type="match status" value="1"/>
</dbReference>
<dbReference type="EnsemblMetazoa" id="G2320.2">
    <property type="protein sequence ID" value="G2320.2:cds"/>
    <property type="gene ID" value="G2320"/>
</dbReference>
<dbReference type="PANTHER" id="PTHR24104">
    <property type="entry name" value="E3 UBIQUITIN-PROTEIN LIGASE NHLRC1-RELATED"/>
    <property type="match status" value="1"/>
</dbReference>
<organism evidence="3 4">
    <name type="scientific">Magallana gigas</name>
    <name type="common">Pacific oyster</name>
    <name type="synonym">Crassostrea gigas</name>
    <dbReference type="NCBI Taxonomy" id="29159"/>
    <lineage>
        <taxon>Eukaryota</taxon>
        <taxon>Metazoa</taxon>
        <taxon>Spiralia</taxon>
        <taxon>Lophotrochozoa</taxon>
        <taxon>Mollusca</taxon>
        <taxon>Bivalvia</taxon>
        <taxon>Autobranchia</taxon>
        <taxon>Pteriomorphia</taxon>
        <taxon>Ostreida</taxon>
        <taxon>Ostreoidea</taxon>
        <taxon>Ostreidae</taxon>
        <taxon>Magallana</taxon>
    </lineage>
</organism>
<dbReference type="InterPro" id="IPR050952">
    <property type="entry name" value="TRIM-NHL_E3_ligases"/>
</dbReference>
<dbReference type="Gene3D" id="3.30.160.60">
    <property type="entry name" value="Classic Zinc Finger"/>
    <property type="match status" value="1"/>
</dbReference>
<accession>A0A8W8KBH7</accession>
<evidence type="ECO:0000259" key="2">
    <source>
        <dbReference type="PROSITE" id="PS50119"/>
    </source>
</evidence>
<proteinExistence type="predicted"/>
<dbReference type="GO" id="GO:0000209">
    <property type="term" value="P:protein polyubiquitination"/>
    <property type="evidence" value="ECO:0007669"/>
    <property type="project" value="TreeGrafter"/>
</dbReference>
<dbReference type="EnsemblMetazoa" id="G2320.6">
    <property type="protein sequence ID" value="G2320.6:cds"/>
    <property type="gene ID" value="G2320"/>
</dbReference>
<name>A0A8W8KBH7_MAGGI</name>
<dbReference type="InterPro" id="IPR011042">
    <property type="entry name" value="6-blade_b-propeller_TolB-like"/>
</dbReference>
<dbReference type="Proteomes" id="UP000005408">
    <property type="component" value="Unassembled WGS sequence"/>
</dbReference>
<dbReference type="EnsemblMetazoa" id="G2320.3">
    <property type="protein sequence ID" value="G2320.3:cds"/>
    <property type="gene ID" value="G2320"/>
</dbReference>
<feature type="domain" description="B box-type" evidence="2">
    <location>
        <begin position="2"/>
        <end position="43"/>
    </location>
</feature>
<protein>
    <recommendedName>
        <fullName evidence="2">B box-type domain-containing protein</fullName>
    </recommendedName>
</protein>
<reference evidence="3" key="1">
    <citation type="submission" date="2022-08" db="UniProtKB">
        <authorList>
            <consortium name="EnsemblMetazoa"/>
        </authorList>
    </citation>
    <scope>IDENTIFICATION</scope>
    <source>
        <strain evidence="3">05x7-T-G4-1.051#20</strain>
    </source>
</reference>
<sequence>MADTITCVAHPDKLCESYCLQCDVPLCKDCTMGIHQEHKRVDIMEMESIKQVKRREIEEDNAEIQDILIPQFQMENASIEDQIAKTLIRYESIEESADVYRNDWHQEVDRIFEEYHKEIHQTRDKDIALLKNYQRDIKYSLQTMPNIVQHNTEILQSGSHTNAVIQYKSKLTALRKTLPKYEMGMSSFSTPPIQTGQGLCIEFGGIRSFLVSMSSFESLQNSMGHPTYQTRCLLERVIVKAEFSSEVDNLKHIVYNGRNEVWLSGKDGTIRHMNIHGIDLQTLEATNIKYQDIAVNSEGELIYSDYINKCVNIVRGTETEILFESEYAWHPQGIFCTKEGHILVTMRVAGDSCCKLVRYDGAKVIQEIQYDKFGNCLFSRGYKCVFLAENNNGDLCASDTNSCSLIVVNKSGDFRYRYCCDPTLRRKPFVPHHIVTDSQCHIILSDYVNNCLHIFHKDSQYLKCISHPDLDLPVALTIDNDDKLWVGLYVSGKVKVIQYMK</sequence>
<dbReference type="OrthoDB" id="6074598at2759"/>
<dbReference type="SUPFAM" id="SSF101898">
    <property type="entry name" value="NHL repeat"/>
    <property type="match status" value="1"/>
</dbReference>
<keyword evidence="1" id="KW-0863">Zinc-finger</keyword>
<dbReference type="EnsemblMetazoa" id="G2320.4">
    <property type="protein sequence ID" value="G2320.4:cds"/>
    <property type="gene ID" value="G2320"/>
</dbReference>